<evidence type="ECO:0000256" key="8">
    <source>
        <dbReference type="ARBA" id="ARBA00023033"/>
    </source>
</evidence>
<protein>
    <recommendedName>
        <fullName evidence="14">Cytochrome P450</fullName>
    </recommendedName>
</protein>
<feature type="signal peptide" evidence="11">
    <location>
        <begin position="1"/>
        <end position="16"/>
    </location>
</feature>
<comment type="pathway">
    <text evidence="2">Secondary metabolite biosynthesis.</text>
</comment>
<feature type="chain" id="PRO_5006901424" description="Cytochrome P450" evidence="11">
    <location>
        <begin position="17"/>
        <end position="503"/>
    </location>
</feature>
<accession>A0A0W0F3X1</accession>
<dbReference type="EMBL" id="LATX01002353">
    <property type="protein sequence ID" value="KTB31024.1"/>
    <property type="molecule type" value="Genomic_DNA"/>
</dbReference>
<dbReference type="InterPro" id="IPR002401">
    <property type="entry name" value="Cyt_P450_E_grp-I"/>
</dbReference>
<evidence type="ECO:0000256" key="11">
    <source>
        <dbReference type="SAM" id="SignalP"/>
    </source>
</evidence>
<evidence type="ECO:0008006" key="14">
    <source>
        <dbReference type="Google" id="ProtNLM"/>
    </source>
</evidence>
<dbReference type="SUPFAM" id="SSF48264">
    <property type="entry name" value="Cytochrome P450"/>
    <property type="match status" value="1"/>
</dbReference>
<comment type="cofactor">
    <cofactor evidence="1 9">
        <name>heme</name>
        <dbReference type="ChEBI" id="CHEBI:30413"/>
    </cofactor>
</comment>
<dbReference type="PANTHER" id="PTHR46300:SF7">
    <property type="entry name" value="P450, PUTATIVE (EUROFUNG)-RELATED"/>
    <property type="match status" value="1"/>
</dbReference>
<keyword evidence="11" id="KW-0732">Signal</keyword>
<evidence type="ECO:0000313" key="12">
    <source>
        <dbReference type="EMBL" id="KTB31024.1"/>
    </source>
</evidence>
<keyword evidence="8 10" id="KW-0503">Monooxygenase</keyword>
<dbReference type="eggNOG" id="KOG0156">
    <property type="taxonomic scope" value="Eukaryota"/>
</dbReference>
<dbReference type="PRINTS" id="PR00463">
    <property type="entry name" value="EP450I"/>
</dbReference>
<gene>
    <name evidence="12" type="ORF">WG66_16387</name>
</gene>
<dbReference type="PANTHER" id="PTHR46300">
    <property type="entry name" value="P450, PUTATIVE (EUROFUNG)-RELATED-RELATED"/>
    <property type="match status" value="1"/>
</dbReference>
<dbReference type="GO" id="GO:0020037">
    <property type="term" value="F:heme binding"/>
    <property type="evidence" value="ECO:0007669"/>
    <property type="project" value="InterPro"/>
</dbReference>
<dbReference type="InterPro" id="IPR001128">
    <property type="entry name" value="Cyt_P450"/>
</dbReference>
<dbReference type="Pfam" id="PF00067">
    <property type="entry name" value="p450"/>
    <property type="match status" value="1"/>
</dbReference>
<evidence type="ECO:0000256" key="10">
    <source>
        <dbReference type="RuleBase" id="RU000461"/>
    </source>
</evidence>
<dbReference type="Gene3D" id="1.10.630.10">
    <property type="entry name" value="Cytochrome P450"/>
    <property type="match status" value="1"/>
</dbReference>
<dbReference type="Proteomes" id="UP000054988">
    <property type="component" value="Unassembled WGS sequence"/>
</dbReference>
<evidence type="ECO:0000256" key="9">
    <source>
        <dbReference type="PIRSR" id="PIRSR602401-1"/>
    </source>
</evidence>
<dbReference type="GO" id="GO:0016705">
    <property type="term" value="F:oxidoreductase activity, acting on paired donors, with incorporation or reduction of molecular oxygen"/>
    <property type="evidence" value="ECO:0007669"/>
    <property type="project" value="InterPro"/>
</dbReference>
<evidence type="ECO:0000256" key="6">
    <source>
        <dbReference type="ARBA" id="ARBA00023002"/>
    </source>
</evidence>
<dbReference type="PROSITE" id="PS00086">
    <property type="entry name" value="CYTOCHROME_P450"/>
    <property type="match status" value="1"/>
</dbReference>
<comment type="caution">
    <text evidence="12">The sequence shown here is derived from an EMBL/GenBank/DDBJ whole genome shotgun (WGS) entry which is preliminary data.</text>
</comment>
<dbReference type="GO" id="GO:0005506">
    <property type="term" value="F:iron ion binding"/>
    <property type="evidence" value="ECO:0007669"/>
    <property type="project" value="InterPro"/>
</dbReference>
<keyword evidence="6 10" id="KW-0560">Oxidoreductase</keyword>
<dbReference type="GO" id="GO:0004497">
    <property type="term" value="F:monooxygenase activity"/>
    <property type="evidence" value="ECO:0007669"/>
    <property type="project" value="UniProtKB-KW"/>
</dbReference>
<name>A0A0W0F3X1_MONRR</name>
<evidence type="ECO:0000256" key="2">
    <source>
        <dbReference type="ARBA" id="ARBA00005179"/>
    </source>
</evidence>
<reference evidence="12 13" key="1">
    <citation type="submission" date="2015-12" db="EMBL/GenBank/DDBJ databases">
        <title>Draft genome sequence of Moniliophthora roreri, the causal agent of frosty pod rot of cacao.</title>
        <authorList>
            <person name="Aime M.C."/>
            <person name="Diaz-Valderrama J.R."/>
            <person name="Kijpornyongpan T."/>
            <person name="Phillips-Mora W."/>
        </authorList>
    </citation>
    <scope>NUCLEOTIDE SEQUENCE [LARGE SCALE GENOMIC DNA]</scope>
    <source>
        <strain evidence="12 13">MCA 2952</strain>
    </source>
</reference>
<sequence length="503" mass="56651">MLQLFVLSICLGLAYHIFSRGRSPMPPGPPKLPVIGNLLDMPFRHDWEEFSRWGDLYGPLVSVSTFTTNVVIINTYKKALEILDKKSPIYSCRPYLPMVSDLMGWSKSLGFLPYGARLRQTRKIFHQELGKNSGIRTFYPHEEAQAQNFIRLCVRQPERLREHCLQHAGAIILRVAYGYTAKDKDDEMIKAANDAMATLGPAIAPGYFLVNQIPILRFVPEWFPGANFKRQARIWAPLYDAMVDIPFNYVIQQLSAGTAEESFTAKWLQRNLSDEDKDILKHGSGAMFGAGSETASLIPSLTASTIYAFFLVMCLYPNVQRRAQAEVDSAVGRDRLPTYADQDKMPYLEALMKEILRRHISVPTGGLPHTTTENDIHDGYFVPKGSIVLANIWKMARDSEIYKDPEAFNPERFTGSEPEQDPREYIFGFGRRICPGRLLANATVFITISTCLSVFDISPTEEDGKPVLPEYKAMTGTIGQLAGFKCKITPRFSEQKLAQLLDG</sequence>
<dbReference type="InterPro" id="IPR017972">
    <property type="entry name" value="Cyt_P450_CS"/>
</dbReference>
<keyword evidence="4 9" id="KW-0349">Heme</keyword>
<feature type="binding site" description="axial binding residue" evidence="9">
    <location>
        <position position="434"/>
    </location>
    <ligand>
        <name>heme</name>
        <dbReference type="ChEBI" id="CHEBI:30413"/>
    </ligand>
    <ligandPart>
        <name>Fe</name>
        <dbReference type="ChEBI" id="CHEBI:18248"/>
    </ligandPart>
</feature>
<keyword evidence="7 9" id="KW-0408">Iron</keyword>
<dbReference type="AlphaFoldDB" id="A0A0W0F3X1"/>
<dbReference type="CDD" id="cd11065">
    <property type="entry name" value="CYP64-like"/>
    <property type="match status" value="1"/>
</dbReference>
<organism evidence="12 13">
    <name type="scientific">Moniliophthora roreri</name>
    <name type="common">Frosty pod rot fungus</name>
    <name type="synonym">Monilia roreri</name>
    <dbReference type="NCBI Taxonomy" id="221103"/>
    <lineage>
        <taxon>Eukaryota</taxon>
        <taxon>Fungi</taxon>
        <taxon>Dikarya</taxon>
        <taxon>Basidiomycota</taxon>
        <taxon>Agaricomycotina</taxon>
        <taxon>Agaricomycetes</taxon>
        <taxon>Agaricomycetidae</taxon>
        <taxon>Agaricales</taxon>
        <taxon>Marasmiineae</taxon>
        <taxon>Marasmiaceae</taxon>
        <taxon>Moniliophthora</taxon>
    </lineage>
</organism>
<evidence type="ECO:0000256" key="4">
    <source>
        <dbReference type="ARBA" id="ARBA00022617"/>
    </source>
</evidence>
<comment type="similarity">
    <text evidence="3 10">Belongs to the cytochrome P450 family.</text>
</comment>
<dbReference type="InterPro" id="IPR050364">
    <property type="entry name" value="Cytochrome_P450_fung"/>
</dbReference>
<proteinExistence type="inferred from homology"/>
<evidence type="ECO:0000256" key="3">
    <source>
        <dbReference type="ARBA" id="ARBA00010617"/>
    </source>
</evidence>
<evidence type="ECO:0000256" key="7">
    <source>
        <dbReference type="ARBA" id="ARBA00023004"/>
    </source>
</evidence>
<dbReference type="InterPro" id="IPR036396">
    <property type="entry name" value="Cyt_P450_sf"/>
</dbReference>
<evidence type="ECO:0000313" key="13">
    <source>
        <dbReference type="Proteomes" id="UP000054988"/>
    </source>
</evidence>
<evidence type="ECO:0000256" key="5">
    <source>
        <dbReference type="ARBA" id="ARBA00022723"/>
    </source>
</evidence>
<keyword evidence="5 9" id="KW-0479">Metal-binding</keyword>
<evidence type="ECO:0000256" key="1">
    <source>
        <dbReference type="ARBA" id="ARBA00001971"/>
    </source>
</evidence>